<evidence type="ECO:0000313" key="1">
    <source>
        <dbReference type="EMBL" id="SCY26551.1"/>
    </source>
</evidence>
<dbReference type="PANTHER" id="PTHR10242:SF4">
    <property type="entry name" value="OS07G0657600 PROTEIN"/>
    <property type="match status" value="1"/>
</dbReference>
<dbReference type="EMBL" id="FMUX01000006">
    <property type="protein sequence ID" value="SCY26551.1"/>
    <property type="molecule type" value="Genomic_DNA"/>
</dbReference>
<dbReference type="OrthoDB" id="9798522at2"/>
<dbReference type="InterPro" id="IPR052054">
    <property type="entry name" value="Oxidative_DNA_repair_enzyme"/>
</dbReference>
<gene>
    <name evidence="1" type="ORF">SAMN05216233_10627</name>
</gene>
<dbReference type="GO" id="GO:0006285">
    <property type="term" value="P:base-excision repair, AP site formation"/>
    <property type="evidence" value="ECO:0007669"/>
    <property type="project" value="TreeGrafter"/>
</dbReference>
<dbReference type="SUPFAM" id="SSF48150">
    <property type="entry name" value="DNA-glycosylase"/>
    <property type="match status" value="1"/>
</dbReference>
<sequence>MTTTTLHLNCPTDYLLETLCLTHGWRQLRPFHWEEGSCVLTYVLHTGARPVDLLISQAGDTLAVEVTGDGPLAEEERAAVKRALTTMLALDRETTAIKHLAEQTSEAYANLVTEGAGRLLIAPTVWENAVKTLLTTNCSWALTRKMAEKICSDSFTGPAPSGRCPFPSPAEVNRYSAEEIKSLAPVGYRGAYLKALAHYFVATPGFEALLSGGTLRQAEARERISALKGFGEYARIHLMTLLGFYGEIPVDSVVRGYMKAVHGVTDIPSFLETQYGDWGAYRWWKFKMESMLRGNNFP</sequence>
<dbReference type="AlphaFoldDB" id="A0A1G5EIF2"/>
<accession>A0A1G5EIF2</accession>
<dbReference type="InterPro" id="IPR011257">
    <property type="entry name" value="DNA_glycosylase"/>
</dbReference>
<dbReference type="PANTHER" id="PTHR10242">
    <property type="entry name" value="8-OXOGUANINE DNA GLYCOSYLASE"/>
    <property type="match status" value="1"/>
</dbReference>
<name>A0A1G5EIF2_9BACT</name>
<dbReference type="STRING" id="419481.SAMN05216233_10627"/>
<dbReference type="Proteomes" id="UP000198870">
    <property type="component" value="Unassembled WGS sequence"/>
</dbReference>
<keyword evidence="2" id="KW-1185">Reference proteome</keyword>
<dbReference type="GO" id="GO:0034039">
    <property type="term" value="F:8-oxo-7,8-dihydroguanine DNA N-glycosylase activity"/>
    <property type="evidence" value="ECO:0007669"/>
    <property type="project" value="TreeGrafter"/>
</dbReference>
<protein>
    <submittedName>
        <fullName evidence="1">3-methyladenine DNA glycosylase/8-oxoguanine DNA glycosylase</fullName>
    </submittedName>
</protein>
<evidence type="ECO:0000313" key="2">
    <source>
        <dbReference type="Proteomes" id="UP000198870"/>
    </source>
</evidence>
<proteinExistence type="predicted"/>
<organism evidence="1 2">
    <name type="scientific">Desulfoluna spongiiphila</name>
    <dbReference type="NCBI Taxonomy" id="419481"/>
    <lineage>
        <taxon>Bacteria</taxon>
        <taxon>Pseudomonadati</taxon>
        <taxon>Thermodesulfobacteriota</taxon>
        <taxon>Desulfobacteria</taxon>
        <taxon>Desulfobacterales</taxon>
        <taxon>Desulfolunaceae</taxon>
        <taxon>Desulfoluna</taxon>
    </lineage>
</organism>
<dbReference type="RefSeq" id="WP_092210470.1">
    <property type="nucleotide sequence ID" value="NZ_FMUX01000006.1"/>
</dbReference>
<dbReference type="Gene3D" id="1.10.340.30">
    <property type="entry name" value="Hypothetical protein, domain 2"/>
    <property type="match status" value="1"/>
</dbReference>
<reference evidence="1 2" key="1">
    <citation type="submission" date="2016-10" db="EMBL/GenBank/DDBJ databases">
        <authorList>
            <person name="de Groot N.N."/>
        </authorList>
    </citation>
    <scope>NUCLEOTIDE SEQUENCE [LARGE SCALE GENOMIC DNA]</scope>
    <source>
        <strain evidence="1 2">AA1</strain>
    </source>
</reference>